<feature type="transmembrane region" description="Helical" evidence="1">
    <location>
        <begin position="205"/>
        <end position="226"/>
    </location>
</feature>
<accession>A0ABP7QBT7</accession>
<keyword evidence="3" id="KW-1185">Reference proteome</keyword>
<keyword evidence="1" id="KW-1133">Transmembrane helix</keyword>
<sequence>MGRTRGPEDKVALRHLVARRLSLRAVRLLIGAGIVLLTWPLAAPLADQYRAQEAYREASACPAGQVRTASGADCPVPGTGTVTGRKTERSCSTDSYGVESCATHYRLRTDMRVSGDARTEWIYVGPDTYRQVERGDRAELLLWRDIVVRVTVGDHTEKLDPGFGFRALYGKWGKLWSLLGAWLAPGIALLVVFGRREMLGVSSPAVVLMYLFLGFLTLAVVETELFGPDQGWKVLLLVGFAALLVGGIVACVRDELRETA</sequence>
<gene>
    <name evidence="2" type="ORF">GCM10022232_10000</name>
</gene>
<evidence type="ECO:0000313" key="3">
    <source>
        <dbReference type="Proteomes" id="UP001500456"/>
    </source>
</evidence>
<keyword evidence="1" id="KW-0472">Membrane</keyword>
<evidence type="ECO:0008006" key="4">
    <source>
        <dbReference type="Google" id="ProtNLM"/>
    </source>
</evidence>
<dbReference type="RefSeq" id="WP_345561322.1">
    <property type="nucleotide sequence ID" value="NZ_BAAAZX010000002.1"/>
</dbReference>
<evidence type="ECO:0000256" key="1">
    <source>
        <dbReference type="SAM" id="Phobius"/>
    </source>
</evidence>
<feature type="transmembrane region" description="Helical" evidence="1">
    <location>
        <begin position="175"/>
        <end position="193"/>
    </location>
</feature>
<keyword evidence="1" id="KW-0812">Transmembrane</keyword>
<feature type="transmembrane region" description="Helical" evidence="1">
    <location>
        <begin position="21"/>
        <end position="42"/>
    </location>
</feature>
<organism evidence="2 3">
    <name type="scientific">Streptomyces plumbiresistens</name>
    <dbReference type="NCBI Taxonomy" id="511811"/>
    <lineage>
        <taxon>Bacteria</taxon>
        <taxon>Bacillati</taxon>
        <taxon>Actinomycetota</taxon>
        <taxon>Actinomycetes</taxon>
        <taxon>Kitasatosporales</taxon>
        <taxon>Streptomycetaceae</taxon>
        <taxon>Streptomyces</taxon>
    </lineage>
</organism>
<dbReference type="Proteomes" id="UP001500456">
    <property type="component" value="Unassembled WGS sequence"/>
</dbReference>
<protein>
    <recommendedName>
        <fullName evidence="4">Integral membrane protein</fullName>
    </recommendedName>
</protein>
<dbReference type="EMBL" id="BAAAZX010000002">
    <property type="protein sequence ID" value="GAA3979952.1"/>
    <property type="molecule type" value="Genomic_DNA"/>
</dbReference>
<name>A0ABP7QBT7_9ACTN</name>
<reference evidence="3" key="1">
    <citation type="journal article" date="2019" name="Int. J. Syst. Evol. Microbiol.">
        <title>The Global Catalogue of Microorganisms (GCM) 10K type strain sequencing project: providing services to taxonomists for standard genome sequencing and annotation.</title>
        <authorList>
            <consortium name="The Broad Institute Genomics Platform"/>
            <consortium name="The Broad Institute Genome Sequencing Center for Infectious Disease"/>
            <person name="Wu L."/>
            <person name="Ma J."/>
        </authorList>
    </citation>
    <scope>NUCLEOTIDE SEQUENCE [LARGE SCALE GENOMIC DNA]</scope>
    <source>
        <strain evidence="3">JCM 16924</strain>
    </source>
</reference>
<evidence type="ECO:0000313" key="2">
    <source>
        <dbReference type="EMBL" id="GAA3979952.1"/>
    </source>
</evidence>
<proteinExistence type="predicted"/>
<feature type="transmembrane region" description="Helical" evidence="1">
    <location>
        <begin position="232"/>
        <end position="252"/>
    </location>
</feature>
<comment type="caution">
    <text evidence="2">The sequence shown here is derived from an EMBL/GenBank/DDBJ whole genome shotgun (WGS) entry which is preliminary data.</text>
</comment>